<dbReference type="SUPFAM" id="SSF55874">
    <property type="entry name" value="ATPase domain of HSP90 chaperone/DNA topoisomerase II/histidine kinase"/>
    <property type="match status" value="1"/>
</dbReference>
<keyword evidence="6" id="KW-0808">Transferase</keyword>
<dbReference type="InterPro" id="IPR003594">
    <property type="entry name" value="HATPase_dom"/>
</dbReference>
<dbReference type="EMBL" id="CP121687">
    <property type="protein sequence ID" value="WZL69712.1"/>
    <property type="molecule type" value="Genomic_DNA"/>
</dbReference>
<dbReference type="GO" id="GO:0016301">
    <property type="term" value="F:kinase activity"/>
    <property type="evidence" value="ECO:0007669"/>
    <property type="project" value="UniProtKB-KW"/>
</dbReference>
<dbReference type="Pfam" id="PF06580">
    <property type="entry name" value="His_kinase"/>
    <property type="match status" value="1"/>
</dbReference>
<keyword evidence="11 15" id="KW-1133">Transmembrane helix</keyword>
<evidence type="ECO:0000256" key="2">
    <source>
        <dbReference type="ARBA" id="ARBA00004651"/>
    </source>
</evidence>
<protein>
    <recommendedName>
        <fullName evidence="3">histidine kinase</fullName>
        <ecNumber evidence="3">2.7.13.3</ecNumber>
    </recommendedName>
</protein>
<evidence type="ECO:0000259" key="17">
    <source>
        <dbReference type="PROSITE" id="PS50885"/>
    </source>
</evidence>
<keyword evidence="4" id="KW-1003">Cell membrane</keyword>
<accession>A0ABZ2Y304</accession>
<keyword evidence="10" id="KW-0067">ATP-binding</keyword>
<evidence type="ECO:0000313" key="18">
    <source>
        <dbReference type="EMBL" id="WZL69712.1"/>
    </source>
</evidence>
<comment type="subcellular location">
    <subcellularLocation>
        <location evidence="2">Cell membrane</location>
        <topology evidence="2">Multi-pass membrane protein</topology>
    </subcellularLocation>
</comment>
<dbReference type="PROSITE" id="PS50109">
    <property type="entry name" value="HIS_KIN"/>
    <property type="match status" value="1"/>
</dbReference>
<feature type="coiled-coil region" evidence="14">
    <location>
        <begin position="357"/>
        <end position="384"/>
    </location>
</feature>
<proteinExistence type="predicted"/>
<evidence type="ECO:0000256" key="12">
    <source>
        <dbReference type="ARBA" id="ARBA00023012"/>
    </source>
</evidence>
<evidence type="ECO:0000256" key="13">
    <source>
        <dbReference type="ARBA" id="ARBA00023136"/>
    </source>
</evidence>
<keyword evidence="7 15" id="KW-0812">Transmembrane</keyword>
<evidence type="ECO:0000256" key="10">
    <source>
        <dbReference type="ARBA" id="ARBA00022840"/>
    </source>
</evidence>
<evidence type="ECO:0000256" key="4">
    <source>
        <dbReference type="ARBA" id="ARBA00022475"/>
    </source>
</evidence>
<dbReference type="Gene3D" id="3.30.565.10">
    <property type="entry name" value="Histidine kinase-like ATPase, C-terminal domain"/>
    <property type="match status" value="1"/>
</dbReference>
<keyword evidence="8" id="KW-0547">Nucleotide-binding</keyword>
<feature type="transmembrane region" description="Helical" evidence="15">
    <location>
        <begin position="16"/>
        <end position="38"/>
    </location>
</feature>
<dbReference type="InterPro" id="IPR003660">
    <property type="entry name" value="HAMP_dom"/>
</dbReference>
<evidence type="ECO:0000256" key="9">
    <source>
        <dbReference type="ARBA" id="ARBA00022777"/>
    </source>
</evidence>
<dbReference type="Proteomes" id="UP001486565">
    <property type="component" value="Chromosome"/>
</dbReference>
<evidence type="ECO:0000256" key="7">
    <source>
        <dbReference type="ARBA" id="ARBA00022692"/>
    </source>
</evidence>
<dbReference type="RefSeq" id="WP_341876701.1">
    <property type="nucleotide sequence ID" value="NZ_CP121687.1"/>
</dbReference>
<keyword evidence="14" id="KW-0175">Coiled coil</keyword>
<keyword evidence="12" id="KW-0902">Two-component regulatory system</keyword>
<dbReference type="SMART" id="SM00304">
    <property type="entry name" value="HAMP"/>
    <property type="match status" value="1"/>
</dbReference>
<feature type="domain" description="HAMP" evidence="17">
    <location>
        <begin position="317"/>
        <end position="369"/>
    </location>
</feature>
<sequence length="595" mass="69346">MKIHRFDYTSIKSKLIFAYIFLAVIPILIITIFSNIVYSKSIQTQIDTLLEYSMNQAGKILNDQIKDYEGFLYNIVLDKEIINYGQRIQEQKDVPVNKHFMTQKLISYANVKEEIRSVIFISSSLDYALYEKDNFVAYESYFYDKDVRKELLEKCLNENGVTLISTRSIKSRQDKNKYMFFLAMPLKDYITQKHYGNILIGIRESALETLTPQNQSVKEEFHQNLNNKNIIVDSNNYIVSHQDKSYIGQNLSKYLQDNVQNDFFTKEKEIGNIGWMLVNIIDKKDMFKDVRNYEVMVIFISIVTTALFFALIITITNRYSKSIRQIAKGIRSFGKGQMDVKIEFEEKDELFAIAYQFNKMTTRINNLVNTLEKQKKDIEIAVNQKRISELKALESQINPHFIYNTLDMINWIAIDNQQEKISEMLSTLGSLLRYSISHIDTVVILDAEIQWLKKYVYLQQIRFNHSFECIYDISKEALQFPINKLLLQPAIENAILHGFEGIKSGGVIKVSAVVNENNMLSIEISDNGNGMEKEVLEQIKEYIYNDGLFDGNNIGVKNIINRIKLYYSDQARIDIESEKGKGTKIFFEIPYKDTY</sequence>
<feature type="domain" description="Histidine kinase" evidence="16">
    <location>
        <begin position="486"/>
        <end position="593"/>
    </location>
</feature>
<dbReference type="Pfam" id="PF02518">
    <property type="entry name" value="HATPase_c"/>
    <property type="match status" value="1"/>
</dbReference>
<dbReference type="PANTHER" id="PTHR34220:SF11">
    <property type="entry name" value="SENSOR PROTEIN KINASE HPTS"/>
    <property type="match status" value="1"/>
</dbReference>
<keyword evidence="5" id="KW-0597">Phosphoprotein</keyword>
<keyword evidence="13 15" id="KW-0472">Membrane</keyword>
<evidence type="ECO:0000256" key="5">
    <source>
        <dbReference type="ARBA" id="ARBA00022553"/>
    </source>
</evidence>
<comment type="catalytic activity">
    <reaction evidence="1">
        <text>ATP + protein L-histidine = ADP + protein N-phospho-L-histidine.</text>
        <dbReference type="EC" id="2.7.13.3"/>
    </reaction>
</comment>
<dbReference type="InterPro" id="IPR005467">
    <property type="entry name" value="His_kinase_dom"/>
</dbReference>
<dbReference type="InterPro" id="IPR050640">
    <property type="entry name" value="Bact_2-comp_sensor_kinase"/>
</dbReference>
<organism evidence="18 19">
    <name type="scientific">Defluviitalea saccharophila</name>
    <dbReference type="NCBI Taxonomy" id="879970"/>
    <lineage>
        <taxon>Bacteria</taxon>
        <taxon>Bacillati</taxon>
        <taxon>Bacillota</taxon>
        <taxon>Clostridia</taxon>
        <taxon>Lachnospirales</taxon>
        <taxon>Defluviitaleaceae</taxon>
        <taxon>Defluviitalea</taxon>
    </lineage>
</organism>
<dbReference type="PANTHER" id="PTHR34220">
    <property type="entry name" value="SENSOR HISTIDINE KINASE YPDA"/>
    <property type="match status" value="1"/>
</dbReference>
<dbReference type="Gene3D" id="6.10.340.10">
    <property type="match status" value="1"/>
</dbReference>
<evidence type="ECO:0000256" key="11">
    <source>
        <dbReference type="ARBA" id="ARBA00022989"/>
    </source>
</evidence>
<reference evidence="18 19" key="1">
    <citation type="submission" date="2023-03" db="EMBL/GenBank/DDBJ databases">
        <title>Novel Species.</title>
        <authorList>
            <person name="Ma S."/>
        </authorList>
    </citation>
    <scope>NUCLEOTIDE SEQUENCE [LARGE SCALE GENOMIC DNA]</scope>
    <source>
        <strain evidence="18 19">LIND6LT2</strain>
    </source>
</reference>
<dbReference type="PROSITE" id="PS50885">
    <property type="entry name" value="HAMP"/>
    <property type="match status" value="1"/>
</dbReference>
<name>A0ABZ2Y304_9FIRM</name>
<dbReference type="InterPro" id="IPR036890">
    <property type="entry name" value="HATPase_C_sf"/>
</dbReference>
<keyword evidence="19" id="KW-1185">Reference proteome</keyword>
<evidence type="ECO:0000256" key="15">
    <source>
        <dbReference type="SAM" id="Phobius"/>
    </source>
</evidence>
<feature type="transmembrane region" description="Helical" evidence="15">
    <location>
        <begin position="293"/>
        <end position="315"/>
    </location>
</feature>
<evidence type="ECO:0000256" key="3">
    <source>
        <dbReference type="ARBA" id="ARBA00012438"/>
    </source>
</evidence>
<evidence type="ECO:0000313" key="19">
    <source>
        <dbReference type="Proteomes" id="UP001486565"/>
    </source>
</evidence>
<dbReference type="EC" id="2.7.13.3" evidence="3"/>
<evidence type="ECO:0000256" key="6">
    <source>
        <dbReference type="ARBA" id="ARBA00022679"/>
    </source>
</evidence>
<evidence type="ECO:0000256" key="14">
    <source>
        <dbReference type="SAM" id="Coils"/>
    </source>
</evidence>
<dbReference type="InterPro" id="IPR010559">
    <property type="entry name" value="Sig_transdc_His_kin_internal"/>
</dbReference>
<evidence type="ECO:0000256" key="1">
    <source>
        <dbReference type="ARBA" id="ARBA00000085"/>
    </source>
</evidence>
<dbReference type="CDD" id="cd06225">
    <property type="entry name" value="HAMP"/>
    <property type="match status" value="1"/>
</dbReference>
<keyword evidence="9 18" id="KW-0418">Kinase</keyword>
<evidence type="ECO:0000256" key="8">
    <source>
        <dbReference type="ARBA" id="ARBA00022741"/>
    </source>
</evidence>
<gene>
    <name evidence="18" type="ORF">QBE51_13145</name>
</gene>
<evidence type="ECO:0000259" key="16">
    <source>
        <dbReference type="PROSITE" id="PS50109"/>
    </source>
</evidence>